<dbReference type="AlphaFoldDB" id="A0A1H5PKJ0"/>
<sequence length="325" mass="36391">MGVWNDVYQSDSALRRFLDERLPARHQVADEWSREVGRSPRQPMRLGAYGDYTFIGTALEMRIGLDLASKPAYLPVLRSLTAERCETLLRVAGFDRVAPEWQLPDITEPTILSWTRATHPTIVDDDQVEALLACYAAAADARTARVCRHESTELQRRIAVKGLNGVGRQTHPDHDREVTRAMTPLWQAYLDVGRSSLSDLGELSLVQIELASGYAVADLLIGTTVVEVKNYADPAAEMRAVLDQVLTYALLNRWRPHLTIDAVAAYFGWQAVTVSVELDDLLNVSTPGPTPGLHEISSDLRQEIANDLEDATYWHECDELSRRRV</sequence>
<dbReference type="Proteomes" id="UP000181980">
    <property type="component" value="Unassembled WGS sequence"/>
</dbReference>
<reference evidence="2" key="1">
    <citation type="submission" date="2016-10" db="EMBL/GenBank/DDBJ databases">
        <authorList>
            <person name="Varghese N."/>
            <person name="Submissions S."/>
        </authorList>
    </citation>
    <scope>NUCLEOTIDE SEQUENCE [LARGE SCALE GENOMIC DNA]</scope>
    <source>
        <strain evidence="2">DSM 45237</strain>
    </source>
</reference>
<organism evidence="1 2">
    <name type="scientific">Jiangella alba</name>
    <dbReference type="NCBI Taxonomy" id="561176"/>
    <lineage>
        <taxon>Bacteria</taxon>
        <taxon>Bacillati</taxon>
        <taxon>Actinomycetota</taxon>
        <taxon>Actinomycetes</taxon>
        <taxon>Jiangellales</taxon>
        <taxon>Jiangellaceae</taxon>
        <taxon>Jiangella</taxon>
    </lineage>
</organism>
<dbReference type="EMBL" id="FNUC01000004">
    <property type="protein sequence ID" value="SEF13621.1"/>
    <property type="molecule type" value="Genomic_DNA"/>
</dbReference>
<dbReference type="OrthoDB" id="3674467at2"/>
<protein>
    <submittedName>
        <fullName evidence="1">Uncharacterized protein</fullName>
    </submittedName>
</protein>
<dbReference type="STRING" id="561176.SAMN04488561_4430"/>
<accession>A0A1H5PKJ0</accession>
<name>A0A1H5PKJ0_9ACTN</name>
<keyword evidence="2" id="KW-1185">Reference proteome</keyword>
<evidence type="ECO:0000313" key="1">
    <source>
        <dbReference type="EMBL" id="SEF13621.1"/>
    </source>
</evidence>
<dbReference type="RefSeq" id="WP_141711442.1">
    <property type="nucleotide sequence ID" value="NZ_FNUC01000004.1"/>
</dbReference>
<proteinExistence type="predicted"/>
<evidence type="ECO:0000313" key="2">
    <source>
        <dbReference type="Proteomes" id="UP000181980"/>
    </source>
</evidence>
<gene>
    <name evidence="1" type="ORF">SAMN04488561_4430</name>
</gene>